<keyword evidence="4" id="KW-1185">Reference proteome</keyword>
<dbReference type="InterPro" id="IPR014710">
    <property type="entry name" value="RmlC-like_jellyroll"/>
</dbReference>
<dbReference type="RefSeq" id="WP_309261169.1">
    <property type="nucleotide sequence ID" value="NZ_JARUHG010000001.1"/>
</dbReference>
<evidence type="ECO:0000259" key="2">
    <source>
        <dbReference type="Pfam" id="PF07883"/>
    </source>
</evidence>
<dbReference type="InterPro" id="IPR013096">
    <property type="entry name" value="Cupin_2"/>
</dbReference>
<dbReference type="PANTHER" id="PTHR38599:SF1">
    <property type="entry name" value="CUPIN DOMAIN PROTEIN (AFU_ORTHOLOGUE AFUA_3G13620)"/>
    <property type="match status" value="1"/>
</dbReference>
<proteinExistence type="predicted"/>
<evidence type="ECO:0000313" key="3">
    <source>
        <dbReference type="EMBL" id="MDR0182008.1"/>
    </source>
</evidence>
<sequence length="143" mass="15011">MRTTLAFALAAVVWSGNLCAQATHAPAATAAQKSPTPIATPVMTKPLPEFPGKEAQMALIEYPPGAVAQLHHHDAHVFVYVLEGSLVMGLKGSPEVNLSSGDSWYEGPQDIHTVGRNASPTAPAKFVVFFLKDAGKPAVIPGE</sequence>
<organism evidence="3 4">
    <name type="scientific">Lysobacter arvi</name>
    <dbReference type="NCBI Taxonomy" id="3038776"/>
    <lineage>
        <taxon>Bacteria</taxon>
        <taxon>Pseudomonadati</taxon>
        <taxon>Pseudomonadota</taxon>
        <taxon>Gammaproteobacteria</taxon>
        <taxon>Lysobacterales</taxon>
        <taxon>Lysobacteraceae</taxon>
        <taxon>Lysobacter</taxon>
    </lineage>
</organism>
<dbReference type="PANTHER" id="PTHR38599">
    <property type="entry name" value="CUPIN DOMAIN PROTEIN (AFU_ORTHOLOGUE AFUA_3G13620)"/>
    <property type="match status" value="1"/>
</dbReference>
<evidence type="ECO:0000313" key="4">
    <source>
        <dbReference type="Proteomes" id="UP001233535"/>
    </source>
</evidence>
<gene>
    <name evidence="3" type="ORF">P8609_03355</name>
</gene>
<evidence type="ECO:0000256" key="1">
    <source>
        <dbReference type="SAM" id="SignalP"/>
    </source>
</evidence>
<reference evidence="3 4" key="1">
    <citation type="submission" date="2023-04" db="EMBL/GenBank/DDBJ databases">
        <title>Lysobacter sp. strain UC isolated from soil sample.</title>
        <authorList>
            <person name="Choksket S."/>
            <person name="Harshvardhan F."/>
            <person name="Rana R."/>
            <person name="Patil P.B."/>
            <person name="Korpole S."/>
        </authorList>
    </citation>
    <scope>NUCLEOTIDE SEQUENCE [LARGE SCALE GENOMIC DNA]</scope>
    <source>
        <strain evidence="3 4">UC</strain>
    </source>
</reference>
<dbReference type="EMBL" id="JARUHG010000001">
    <property type="protein sequence ID" value="MDR0182008.1"/>
    <property type="molecule type" value="Genomic_DNA"/>
</dbReference>
<name>A0ABU1C9Y9_9GAMM</name>
<feature type="domain" description="Cupin type-2" evidence="2">
    <location>
        <begin position="59"/>
        <end position="129"/>
    </location>
</feature>
<dbReference type="InterPro" id="IPR011051">
    <property type="entry name" value="RmlC_Cupin_sf"/>
</dbReference>
<accession>A0ABU1C9Y9</accession>
<dbReference type="Pfam" id="PF07883">
    <property type="entry name" value="Cupin_2"/>
    <property type="match status" value="1"/>
</dbReference>
<comment type="caution">
    <text evidence="3">The sequence shown here is derived from an EMBL/GenBank/DDBJ whole genome shotgun (WGS) entry which is preliminary data.</text>
</comment>
<dbReference type="CDD" id="cd02234">
    <property type="entry name" value="cupin_BLR7677-like"/>
    <property type="match status" value="1"/>
</dbReference>
<dbReference type="SUPFAM" id="SSF51182">
    <property type="entry name" value="RmlC-like cupins"/>
    <property type="match status" value="1"/>
</dbReference>
<protein>
    <submittedName>
        <fullName evidence="3">Cupin domain-containing protein</fullName>
    </submittedName>
</protein>
<dbReference type="Gene3D" id="2.60.120.10">
    <property type="entry name" value="Jelly Rolls"/>
    <property type="match status" value="1"/>
</dbReference>
<feature type="chain" id="PRO_5045842604" evidence="1">
    <location>
        <begin position="21"/>
        <end position="143"/>
    </location>
</feature>
<dbReference type="Proteomes" id="UP001233535">
    <property type="component" value="Unassembled WGS sequence"/>
</dbReference>
<feature type="signal peptide" evidence="1">
    <location>
        <begin position="1"/>
        <end position="20"/>
    </location>
</feature>
<keyword evidence="1" id="KW-0732">Signal</keyword>